<evidence type="ECO:0000313" key="2">
    <source>
        <dbReference type="EMBL" id="BFH73161.1"/>
    </source>
</evidence>
<reference evidence="2" key="1">
    <citation type="submission" date="2024-03" db="EMBL/GenBank/DDBJ databases">
        <title>Complete genome sequence of Sulfurisphaera javensis strain KD-1.</title>
        <authorList>
            <person name="Sakai H."/>
            <person name="Nur N."/>
            <person name="Suwanto A."/>
            <person name="Kurosawa N."/>
        </authorList>
    </citation>
    <scope>NUCLEOTIDE SEQUENCE</scope>
    <source>
        <strain evidence="2">KD-1</strain>
    </source>
</reference>
<sequence>MTEDIIKQIISNQELIDAITKKVYEKLKDDVVIQRLEKLEQQMVEILKVIQNTNDNLVLIWEKMDYHDTVLGKHSNILDEHTKLLQEQTRILNEQTKVLEDHTKILLEQTKLLQEQTRIVLEHTELLKEHSKKLDNITDELRKIRISLDSFTSRAGHYVEKTIMELYKEALKIHGIDPSNVKHGYVEDVVGIVSKGRKYEIDFYETDDIIHLFEVKNLCDEDAIEQIEIRIKLLSSQQTRTLNHT</sequence>
<name>A0AAT9GR99_9CREN</name>
<dbReference type="AlphaFoldDB" id="A0AAT9GR99"/>
<gene>
    <name evidence="2" type="ORF">SJAV_11050</name>
</gene>
<accession>A0AAT9GR99</accession>
<evidence type="ECO:0000256" key="1">
    <source>
        <dbReference type="SAM" id="Coils"/>
    </source>
</evidence>
<dbReference type="RefSeq" id="WP_369611327.1">
    <property type="nucleotide sequence ID" value="NZ_AP031322.1"/>
</dbReference>
<dbReference type="PANTHER" id="PTHR38753">
    <property type="entry name" value="SLR1441 PROTEIN"/>
    <property type="match status" value="1"/>
</dbReference>
<dbReference type="PANTHER" id="PTHR38753:SF1">
    <property type="entry name" value="SLR1441 PROTEIN"/>
    <property type="match status" value="1"/>
</dbReference>
<keyword evidence="1" id="KW-0175">Coiled coil</keyword>
<feature type="coiled-coil region" evidence="1">
    <location>
        <begin position="120"/>
        <end position="147"/>
    </location>
</feature>
<dbReference type="GeneID" id="92354030"/>
<dbReference type="KEGG" id="sjv:SJAV_11050"/>
<protein>
    <submittedName>
        <fullName evidence="2">Uncharacterized protein</fullName>
    </submittedName>
</protein>
<proteinExistence type="predicted"/>
<dbReference type="EMBL" id="AP031322">
    <property type="protein sequence ID" value="BFH73161.1"/>
    <property type="molecule type" value="Genomic_DNA"/>
</dbReference>
<organism evidence="2">
    <name type="scientific">Sulfurisphaera javensis</name>
    <dbReference type="NCBI Taxonomy" id="2049879"/>
    <lineage>
        <taxon>Archaea</taxon>
        <taxon>Thermoproteota</taxon>
        <taxon>Thermoprotei</taxon>
        <taxon>Sulfolobales</taxon>
        <taxon>Sulfolobaceae</taxon>
        <taxon>Sulfurisphaera</taxon>
    </lineage>
</organism>